<sequence length="247" mass="26661">MAATKAGKILITEAKRGLGLEMIKQLSENSCPNQHIFAACRDPDVPNSESMSNTNTLMFVLLLLDADDPSSVKDFAKKVGSLLGNNGLNQLVNNADRNRKLIEIESIVKSFKATNCHLLVWPEYLPYLQMAAKASGTPGMSSNKAAVMKIFSVVGSISTMPSIYEQFPTLPYGASKAGCNMLTVLAAEEFTADEILCMALHPGWVKTELGGVNDPLTWIQTGSGGYGDLGIREKQTNISIDAILLMM</sequence>
<dbReference type="Proteomes" id="UP000694700">
    <property type="component" value="Unplaced"/>
</dbReference>
<dbReference type="GO" id="GO:0016491">
    <property type="term" value="F:oxidoreductase activity"/>
    <property type="evidence" value="ECO:0007669"/>
    <property type="project" value="TreeGrafter"/>
</dbReference>
<evidence type="ECO:0000313" key="2">
    <source>
        <dbReference type="Proteomes" id="UP000694700"/>
    </source>
</evidence>
<proteinExistence type="predicted"/>
<organism evidence="1 2">
    <name type="scientific">Cyprinus carpio</name>
    <name type="common">Common carp</name>
    <dbReference type="NCBI Taxonomy" id="7962"/>
    <lineage>
        <taxon>Eukaryota</taxon>
        <taxon>Metazoa</taxon>
        <taxon>Chordata</taxon>
        <taxon>Craniata</taxon>
        <taxon>Vertebrata</taxon>
        <taxon>Euteleostomi</taxon>
        <taxon>Actinopterygii</taxon>
        <taxon>Neopterygii</taxon>
        <taxon>Teleostei</taxon>
        <taxon>Ostariophysi</taxon>
        <taxon>Cypriniformes</taxon>
        <taxon>Cyprinidae</taxon>
        <taxon>Cyprininae</taxon>
        <taxon>Cyprinus</taxon>
    </lineage>
</organism>
<dbReference type="InterPro" id="IPR051468">
    <property type="entry name" value="Fungal_SecMetab_SDRs"/>
</dbReference>
<dbReference type="InterPro" id="IPR036291">
    <property type="entry name" value="NAD(P)-bd_dom_sf"/>
</dbReference>
<name>A0A8C1TM51_CYPCA</name>
<dbReference type="Gene3D" id="3.40.50.720">
    <property type="entry name" value="NAD(P)-binding Rossmann-like Domain"/>
    <property type="match status" value="1"/>
</dbReference>
<accession>A0A8C1TM51</accession>
<protein>
    <submittedName>
        <fullName evidence="1">Zgc:92161</fullName>
    </submittedName>
</protein>
<dbReference type="SUPFAM" id="SSF51735">
    <property type="entry name" value="NAD(P)-binding Rossmann-fold domains"/>
    <property type="match status" value="1"/>
</dbReference>
<dbReference type="GO" id="GO:0005737">
    <property type="term" value="C:cytoplasm"/>
    <property type="evidence" value="ECO:0007669"/>
    <property type="project" value="TreeGrafter"/>
</dbReference>
<dbReference type="PRINTS" id="PR00081">
    <property type="entry name" value="GDHRDH"/>
</dbReference>
<dbReference type="Pfam" id="PF00106">
    <property type="entry name" value="adh_short"/>
    <property type="match status" value="1"/>
</dbReference>
<dbReference type="AlphaFoldDB" id="A0A8C1TM51"/>
<evidence type="ECO:0000313" key="1">
    <source>
        <dbReference type="Ensembl" id="ENSCCRP00015023968.1"/>
    </source>
</evidence>
<dbReference type="InterPro" id="IPR002347">
    <property type="entry name" value="SDR_fam"/>
</dbReference>
<reference evidence="1" key="1">
    <citation type="submission" date="2025-08" db="UniProtKB">
        <authorList>
            <consortium name="Ensembl"/>
        </authorList>
    </citation>
    <scope>IDENTIFICATION</scope>
</reference>
<dbReference type="PANTHER" id="PTHR43544">
    <property type="entry name" value="SHORT-CHAIN DEHYDROGENASE/REDUCTASE"/>
    <property type="match status" value="1"/>
</dbReference>
<dbReference type="Ensembl" id="ENSCCRT00015024849.1">
    <property type="protein sequence ID" value="ENSCCRP00015023968.1"/>
    <property type="gene ID" value="ENSCCRG00015010244.1"/>
</dbReference>
<dbReference type="PANTHER" id="PTHR43544:SF33">
    <property type="entry name" value="C-FACTOR"/>
    <property type="match status" value="1"/>
</dbReference>